<accession>G0HBQ2</accession>
<name>G0HBQ2_CORVD</name>
<gene>
    <name evidence="2" type="ordered locus">CVAR_0169</name>
</gene>
<dbReference type="RefSeq" id="WP_014008711.1">
    <property type="nucleotide sequence ID" value="NC_015859.1"/>
</dbReference>
<sequence length="291" mass="31949">MDDTTGTTTADPWTDLPDGQFIQEEIAPLPFGSTADLVNAVAALDDAVETILAQGEHTWSRISTGEREELYRRLERSRRKLTAADAAMVTSLRTAFAMPCGPRGPRWLARTFGLTLREAKTRVAAADRITTTEITNLAVPTSTHLPVLGDAVRDGVLDAEPVARLDRLLRALPHEVQDRVATAADAPVAELVRTAGPDAVADLRPFLTGIAGIDETYTDDDRARLRGVTIGRQRDDGMSPISGDLTPELASILQRLTADHANPRRPHRRRRCCRCCRCCRCRRAWHSPGSR</sequence>
<organism evidence="2 3">
    <name type="scientific">Corynebacterium variabile (strain DSM 44702 / CIP 107183 / JCM 12073 / NCIMB 30131)</name>
    <name type="common">Corynebacterium mooreparkense</name>
    <dbReference type="NCBI Taxonomy" id="858619"/>
    <lineage>
        <taxon>Bacteria</taxon>
        <taxon>Bacillati</taxon>
        <taxon>Actinomycetota</taxon>
        <taxon>Actinomycetes</taxon>
        <taxon>Mycobacteriales</taxon>
        <taxon>Corynebacteriaceae</taxon>
        <taxon>Corynebacterium</taxon>
    </lineage>
</organism>
<protein>
    <recommendedName>
        <fullName evidence="1">DUF222 domain-containing protein</fullName>
    </recommendedName>
</protein>
<evidence type="ECO:0000259" key="1">
    <source>
        <dbReference type="Pfam" id="PF02720"/>
    </source>
</evidence>
<reference evidence="2 3" key="1">
    <citation type="journal article" date="2011" name="BMC Genomics">
        <title>Complete genome sequence of Corynebacterium variabile DSM 44702 isolated from the surface of smear-ripened cheeses and insights into cheese ripening and flavor generation.</title>
        <authorList>
            <person name="Schroeder J."/>
            <person name="Maus I."/>
            <person name="Trost E."/>
            <person name="Tauch A."/>
        </authorList>
    </citation>
    <scope>NUCLEOTIDE SEQUENCE [LARGE SCALE GENOMIC DNA]</scope>
    <source>
        <strain evidence="3">DSM 44702 / JCM 12073 / NCIMB 30131</strain>
    </source>
</reference>
<proteinExistence type="predicted"/>
<dbReference type="InterPro" id="IPR003870">
    <property type="entry name" value="DUF222"/>
</dbReference>
<evidence type="ECO:0000313" key="2">
    <source>
        <dbReference type="EMBL" id="AEK35517.1"/>
    </source>
</evidence>
<dbReference type="Pfam" id="PF02720">
    <property type="entry name" value="DUF222"/>
    <property type="match status" value="1"/>
</dbReference>
<dbReference type="HOGENOM" id="CLU_955504_0_0_11"/>
<dbReference type="KEGG" id="cva:CVAR_0169"/>
<dbReference type="AlphaFoldDB" id="G0HBQ2"/>
<dbReference type="STRING" id="858619.CVAR_0169"/>
<dbReference type="Proteomes" id="UP000006659">
    <property type="component" value="Chromosome"/>
</dbReference>
<evidence type="ECO:0000313" key="3">
    <source>
        <dbReference type="Proteomes" id="UP000006659"/>
    </source>
</evidence>
<dbReference type="eggNOG" id="COG1403">
    <property type="taxonomic scope" value="Bacteria"/>
</dbReference>
<dbReference type="EMBL" id="CP002917">
    <property type="protein sequence ID" value="AEK35517.1"/>
    <property type="molecule type" value="Genomic_DNA"/>
</dbReference>
<feature type="domain" description="DUF222" evidence="1">
    <location>
        <begin position="71"/>
        <end position="267"/>
    </location>
</feature>